<protein>
    <submittedName>
        <fullName evidence="2">Uncharacterized protein</fullName>
    </submittedName>
</protein>
<feature type="compositionally biased region" description="Basic and acidic residues" evidence="1">
    <location>
        <begin position="1"/>
        <end position="12"/>
    </location>
</feature>
<name>A0A9D4T905_RHISA</name>
<reference evidence="2" key="2">
    <citation type="submission" date="2021-09" db="EMBL/GenBank/DDBJ databases">
        <authorList>
            <person name="Jia N."/>
            <person name="Wang J."/>
            <person name="Shi W."/>
            <person name="Du L."/>
            <person name="Sun Y."/>
            <person name="Zhan W."/>
            <person name="Jiang J."/>
            <person name="Wang Q."/>
            <person name="Zhang B."/>
            <person name="Ji P."/>
            <person name="Sakyi L.B."/>
            <person name="Cui X."/>
            <person name="Yuan T."/>
            <person name="Jiang B."/>
            <person name="Yang W."/>
            <person name="Lam T.T.-Y."/>
            <person name="Chang Q."/>
            <person name="Ding S."/>
            <person name="Wang X."/>
            <person name="Zhu J."/>
            <person name="Ruan X."/>
            <person name="Zhao L."/>
            <person name="Wei J."/>
            <person name="Que T."/>
            <person name="Du C."/>
            <person name="Cheng J."/>
            <person name="Dai P."/>
            <person name="Han X."/>
            <person name="Huang E."/>
            <person name="Gao Y."/>
            <person name="Liu J."/>
            <person name="Shao H."/>
            <person name="Ye R."/>
            <person name="Li L."/>
            <person name="Wei W."/>
            <person name="Wang X."/>
            <person name="Wang C."/>
            <person name="Huo Q."/>
            <person name="Li W."/>
            <person name="Guo W."/>
            <person name="Chen H."/>
            <person name="Chen S."/>
            <person name="Zhou L."/>
            <person name="Zhou L."/>
            <person name="Ni X."/>
            <person name="Tian J."/>
            <person name="Zhou Y."/>
            <person name="Sheng Y."/>
            <person name="Liu T."/>
            <person name="Pan Y."/>
            <person name="Xia L."/>
            <person name="Li J."/>
            <person name="Zhao F."/>
            <person name="Cao W."/>
        </authorList>
    </citation>
    <scope>NUCLEOTIDE SEQUENCE</scope>
    <source>
        <strain evidence="2">Rsan-2018</strain>
        <tissue evidence="2">Larvae</tissue>
    </source>
</reference>
<organism evidence="2 3">
    <name type="scientific">Rhipicephalus sanguineus</name>
    <name type="common">Brown dog tick</name>
    <name type="synonym">Ixodes sanguineus</name>
    <dbReference type="NCBI Taxonomy" id="34632"/>
    <lineage>
        <taxon>Eukaryota</taxon>
        <taxon>Metazoa</taxon>
        <taxon>Ecdysozoa</taxon>
        <taxon>Arthropoda</taxon>
        <taxon>Chelicerata</taxon>
        <taxon>Arachnida</taxon>
        <taxon>Acari</taxon>
        <taxon>Parasitiformes</taxon>
        <taxon>Ixodida</taxon>
        <taxon>Ixodoidea</taxon>
        <taxon>Ixodidae</taxon>
        <taxon>Rhipicephalinae</taxon>
        <taxon>Rhipicephalus</taxon>
        <taxon>Rhipicephalus</taxon>
    </lineage>
</organism>
<dbReference type="EMBL" id="JABSTV010001245">
    <property type="protein sequence ID" value="KAH7983056.1"/>
    <property type="molecule type" value="Genomic_DNA"/>
</dbReference>
<proteinExistence type="predicted"/>
<feature type="region of interest" description="Disordered" evidence="1">
    <location>
        <begin position="1"/>
        <end position="55"/>
    </location>
</feature>
<comment type="caution">
    <text evidence="2">The sequence shown here is derived from an EMBL/GenBank/DDBJ whole genome shotgun (WGS) entry which is preliminary data.</text>
</comment>
<dbReference type="AlphaFoldDB" id="A0A9D4T905"/>
<evidence type="ECO:0000256" key="1">
    <source>
        <dbReference type="SAM" id="MobiDB-lite"/>
    </source>
</evidence>
<reference evidence="2" key="1">
    <citation type="journal article" date="2020" name="Cell">
        <title>Large-Scale Comparative Analyses of Tick Genomes Elucidate Their Genetic Diversity and Vector Capacities.</title>
        <authorList>
            <consortium name="Tick Genome and Microbiome Consortium (TIGMIC)"/>
            <person name="Jia N."/>
            <person name="Wang J."/>
            <person name="Shi W."/>
            <person name="Du L."/>
            <person name="Sun Y."/>
            <person name="Zhan W."/>
            <person name="Jiang J.F."/>
            <person name="Wang Q."/>
            <person name="Zhang B."/>
            <person name="Ji P."/>
            <person name="Bell-Sakyi L."/>
            <person name="Cui X.M."/>
            <person name="Yuan T.T."/>
            <person name="Jiang B.G."/>
            <person name="Yang W.F."/>
            <person name="Lam T.T."/>
            <person name="Chang Q.C."/>
            <person name="Ding S.J."/>
            <person name="Wang X.J."/>
            <person name="Zhu J.G."/>
            <person name="Ruan X.D."/>
            <person name="Zhao L."/>
            <person name="Wei J.T."/>
            <person name="Ye R.Z."/>
            <person name="Que T.C."/>
            <person name="Du C.H."/>
            <person name="Zhou Y.H."/>
            <person name="Cheng J.X."/>
            <person name="Dai P.F."/>
            <person name="Guo W.B."/>
            <person name="Han X.H."/>
            <person name="Huang E.J."/>
            <person name="Li L.F."/>
            <person name="Wei W."/>
            <person name="Gao Y.C."/>
            <person name="Liu J.Z."/>
            <person name="Shao H.Z."/>
            <person name="Wang X."/>
            <person name="Wang C.C."/>
            <person name="Yang T.C."/>
            <person name="Huo Q.B."/>
            <person name="Li W."/>
            <person name="Chen H.Y."/>
            <person name="Chen S.E."/>
            <person name="Zhou L.G."/>
            <person name="Ni X.B."/>
            <person name="Tian J.H."/>
            <person name="Sheng Y."/>
            <person name="Liu T."/>
            <person name="Pan Y.S."/>
            <person name="Xia L.Y."/>
            <person name="Li J."/>
            <person name="Zhao F."/>
            <person name="Cao W.C."/>
        </authorList>
    </citation>
    <scope>NUCLEOTIDE SEQUENCE</scope>
    <source>
        <strain evidence="2">Rsan-2018</strain>
    </source>
</reference>
<accession>A0A9D4T905</accession>
<gene>
    <name evidence="2" type="ORF">HPB52_008888</name>
</gene>
<feature type="compositionally biased region" description="Basic and acidic residues" evidence="1">
    <location>
        <begin position="43"/>
        <end position="52"/>
    </location>
</feature>
<evidence type="ECO:0000313" key="3">
    <source>
        <dbReference type="Proteomes" id="UP000821837"/>
    </source>
</evidence>
<sequence>MQVEVEGEKITTEDFQEGSGWTHVVRKAKTQGKESTRPATPERQSRPRERDKHAKRVIASTTKASKMPNVLPREDIKIVVRPRGGLNIAKLQATVATAIRLAAGVSREDGKADTFCPNVHQNIVVVSTPDEGRARAYARIQSICIGDQVHESIHQHQHFFAIFQFSKHFA</sequence>
<evidence type="ECO:0000313" key="2">
    <source>
        <dbReference type="EMBL" id="KAH7983056.1"/>
    </source>
</evidence>
<dbReference type="Proteomes" id="UP000821837">
    <property type="component" value="Chromosome 1"/>
</dbReference>
<keyword evidence="3" id="KW-1185">Reference proteome</keyword>